<keyword evidence="4 8" id="KW-0175">Coiled coil</keyword>
<keyword evidence="1" id="KW-0493">Microtubule</keyword>
<feature type="coiled-coil region" evidence="8">
    <location>
        <begin position="1297"/>
        <end position="1404"/>
    </location>
</feature>
<evidence type="ECO:0000256" key="9">
    <source>
        <dbReference type="SAM" id="MobiDB-lite"/>
    </source>
</evidence>
<feature type="coiled-coil region" evidence="8">
    <location>
        <begin position="1034"/>
        <end position="1180"/>
    </location>
</feature>
<feature type="coiled-coil region" evidence="8">
    <location>
        <begin position="1752"/>
        <end position="1821"/>
    </location>
</feature>
<dbReference type="Proteomes" id="UP000187209">
    <property type="component" value="Unassembled WGS sequence"/>
</dbReference>
<dbReference type="InterPro" id="IPR001752">
    <property type="entry name" value="Kinesin_motor_dom"/>
</dbReference>
<comment type="caution">
    <text evidence="11">The sequence shown here is derived from an EMBL/GenBank/DDBJ whole genome shotgun (WGS) entry which is preliminary data.</text>
</comment>
<evidence type="ECO:0000256" key="7">
    <source>
        <dbReference type="PROSITE-ProRule" id="PRU00283"/>
    </source>
</evidence>
<feature type="coiled-coil region" evidence="8">
    <location>
        <begin position="1440"/>
        <end position="1467"/>
    </location>
</feature>
<dbReference type="InterPro" id="IPR044986">
    <property type="entry name" value="KIF15/KIN-12"/>
</dbReference>
<feature type="domain" description="Kinesin motor" evidence="10">
    <location>
        <begin position="1"/>
        <end position="173"/>
    </location>
</feature>
<comment type="similarity">
    <text evidence="6">Belongs to the TRAFAC class myosin-kinesin ATPase superfamily. Kinesin family. KIN-12 subfamily.</text>
</comment>
<feature type="coiled-coil region" evidence="8">
    <location>
        <begin position="1931"/>
        <end position="1972"/>
    </location>
</feature>
<comment type="caution">
    <text evidence="7">Lacks conserved residue(s) required for the propagation of feature annotation.</text>
</comment>
<feature type="coiled-coil region" evidence="8">
    <location>
        <begin position="813"/>
        <end position="980"/>
    </location>
</feature>
<dbReference type="PRINTS" id="PR00380">
    <property type="entry name" value="KINESINHEAVY"/>
</dbReference>
<dbReference type="GO" id="GO:0008017">
    <property type="term" value="F:microtubule binding"/>
    <property type="evidence" value="ECO:0007669"/>
    <property type="project" value="InterPro"/>
</dbReference>
<dbReference type="InterPro" id="IPR036961">
    <property type="entry name" value="Kinesin_motor_dom_sf"/>
</dbReference>
<feature type="compositionally biased region" description="Polar residues" evidence="9">
    <location>
        <begin position="2079"/>
        <end position="2091"/>
    </location>
</feature>
<proteinExistence type="inferred from homology"/>
<dbReference type="PROSITE" id="PS50067">
    <property type="entry name" value="KINESIN_MOTOR_2"/>
    <property type="match status" value="1"/>
</dbReference>
<dbReference type="PANTHER" id="PTHR37739:SF8">
    <property type="entry name" value="KINESIN-LIKE PROTEIN KIN-12D"/>
    <property type="match status" value="1"/>
</dbReference>
<dbReference type="SUPFAM" id="SSF52540">
    <property type="entry name" value="P-loop containing nucleoside triphosphate hydrolases"/>
    <property type="match status" value="1"/>
</dbReference>
<dbReference type="Gene3D" id="3.40.850.10">
    <property type="entry name" value="Kinesin motor domain"/>
    <property type="match status" value="1"/>
</dbReference>
<keyword evidence="5" id="KW-0505">Motor protein</keyword>
<gene>
    <name evidence="11" type="ORF">SteCoe_28884</name>
</gene>
<dbReference type="InterPro" id="IPR019821">
    <property type="entry name" value="Kinesin_motor_CS"/>
</dbReference>
<dbReference type="GO" id="GO:0007018">
    <property type="term" value="P:microtubule-based movement"/>
    <property type="evidence" value="ECO:0007669"/>
    <property type="project" value="InterPro"/>
</dbReference>
<feature type="coiled-coil region" evidence="8">
    <location>
        <begin position="405"/>
        <end position="432"/>
    </location>
</feature>
<feature type="coiled-coil region" evidence="8">
    <location>
        <begin position="472"/>
        <end position="600"/>
    </location>
</feature>
<dbReference type="SMART" id="SM00129">
    <property type="entry name" value="KISc"/>
    <property type="match status" value="1"/>
</dbReference>
<evidence type="ECO:0000256" key="2">
    <source>
        <dbReference type="ARBA" id="ARBA00022741"/>
    </source>
</evidence>
<dbReference type="GO" id="GO:0005524">
    <property type="term" value="F:ATP binding"/>
    <property type="evidence" value="ECO:0007669"/>
    <property type="project" value="UniProtKB-KW"/>
</dbReference>
<dbReference type="Pfam" id="PF00225">
    <property type="entry name" value="Kinesin"/>
    <property type="match status" value="1"/>
</dbReference>
<evidence type="ECO:0000313" key="11">
    <source>
        <dbReference type="EMBL" id="OMJ72629.1"/>
    </source>
</evidence>
<keyword evidence="12" id="KW-1185">Reference proteome</keyword>
<keyword evidence="2" id="KW-0547">Nucleotide-binding</keyword>
<feature type="coiled-coil region" evidence="8">
    <location>
        <begin position="1506"/>
        <end position="1565"/>
    </location>
</feature>
<dbReference type="PROSITE" id="PS00411">
    <property type="entry name" value="KINESIN_MOTOR_1"/>
    <property type="match status" value="1"/>
</dbReference>
<name>A0A1R2B776_9CILI</name>
<evidence type="ECO:0000313" key="12">
    <source>
        <dbReference type="Proteomes" id="UP000187209"/>
    </source>
</evidence>
<sequence length="2091" mass="242455">MKKGAYVDGLIEEQVTSVMETYQLLKIGSRNRHVSSTSMNKESSRSHSVFSMNIESKSNFDGLVNFKSSRFNLIDLAGSERQKSTACVGERLKEAGMINKSLSALGNVINSLVELSEGKPRHVPYRDSKLTFLLKDSLGGNSKTFIIANISPAVSAFSETLSSLKFAQRAKLIKNSAVINEDTSGTVQLLKTEVKRLREELESVKEIAELAVAQCPKCAGINQLELPNLLKSFEKNTEADLLLETNLRLRIENDKKMLKIIDERDKVIETLKSVVNRMENKANHDKMILKFRNTTIAKLQNGEEDKDTSALKKEIELLREEIENNPITAKLSAETKILNEEMAEMKMEFDSGFESTKQENTELKEFTEKLCESLKISNSEREKLKKIFTEISGGKDFDTIFGELEEKYEKELIQAKDTIRDLKKENSQILAENRMIHENYMQNFEGEDNLLDCNKLEELVTNQNLPLKGEDDKHLHKKLEKREKEIEELKLKLVTETQAKDVLFIEKRTLEKTFAELNDENTSLKILKEKYTMLESELEFTKHQYEEKYTEFVLISQELDNLTESAEYLKSNISELNANVTEKKQKINNLEHSLALLEKQSSEQAAMIIALQDPTGNKTLALALSECEYYKGKCLDQEQEIIQLKRTNQEALASIQMLTKSNEDLNMDLNTSKAAIFEMKDMLAQSKKHVADLKESEQNLLDEVEGLKEIVQREKHHGDIQRERLMNKHNEALHKLNSEKTELIKEIDTMKISQLKTLFEVNELRNKEREFNAKLANEVKKTERITLELIEAKVVCENQKGDIEKEKDKAIGYQKQAEKIYQVEEKLENIVKEKEGIISLLNTKDSEVCEWKDKYNKAARNLQEVRDKLRNEEEKNFKMKDELEMSKAHSEELTEQYENQCKNVENMEKSTETLQNSLKAQENTLKSLQNLNNELRNSLNTFQNVQKTLENTNKTLISQLEALEIKTKILENDKKVLEDSLAKNSSIINENDIKIKSISTELDKEITKNKCLNLELEAVKVAQEEVLKKYNHFVSKYAESEKKLQAEREKLQEISFKLDESIVENEKFAQEIYTMREHTEIVNNEKRILEEKHMKKEEELKAALDLKAMMIEGIKKEIDEKNKDFKDLIGEKNEFLKVISIKNGEISVRDKEISIKNKEVREKEAKIQELIKEKNDILMEVNEKDVELKEKFKKIQEMAIENNNFVVVINQKNAEIKEKDKEIADKERENCSKDKEIRERDTKIQEINIEKNNLLYSLNQKSKEISYKDKELQENFQKLQEESAEKFKLHSLLLQKNSEIQIKDKELNDKNQELNKKSKEITERTKDFIEKSNLLTAKLAELSEKNEDLIIKDQDLKHKFNELIEKDTEIIERDKKISELLDENDEKSQKILNLQNQLKSLNQSNESSKIINEKQKSEIEDLFLQKQIFQSSATEFQLKNSELFDQIEEKNIKYKELEHTCIKLINEKEQKSILIESLNIHINELQISLDQEKRGLEEKVVSLFVLQNENDDLKFAYDKVKEINNKILAEIDLKNLQIQDLEVKMTEANQEITHFKQVVQEKTEEIMSLARKNMLVEAKLADMHDNLSKSFEFQEENSEKLSKLTEEYMKTLDYLEKANKKGALMQSELKKASEMALEMQKILENKDLTLQNAQEIIESQLKAIETLKSEISLAENSLKAIKFELESLKNAKNLEISLLNSKFQSIQSENYTLQSSNKEQQNELLQKSYEITALANEKSSLTVQITDMYSSQDILRKELDMSQKEVKILKEELKQKNEVIKNTNLNANNTREEIATWKKCIEEKNLTIGELKKEIEDLKIKSNESVEIQNSINTQRKEFEKAAKMQTAMQSELKNVKGELFSSLEARESLMQDLKSLRDDEIRYKKDILDAKKTIVLLKEDNLRFLKEITKLNDENLRLSDSESSGNSGNVDRYRLKIKKLESDISSLEAQVKIKNTEIEKYSKRLAELHKKGPEGDLLRKEIEKQAEEINNLTEGLSRITEYVFSLPLNMNDPEDTSIIDCTIKAIKQLYTDLQNKEKEINEKKVLRKGEGGSQSTGIFKPQAAMKPMLFSPTDKNSRVQSPSNRSRGFK</sequence>
<dbReference type="GO" id="GO:0003777">
    <property type="term" value="F:microtubule motor activity"/>
    <property type="evidence" value="ECO:0007669"/>
    <property type="project" value="InterPro"/>
</dbReference>
<evidence type="ECO:0000256" key="1">
    <source>
        <dbReference type="ARBA" id="ARBA00022701"/>
    </source>
</evidence>
<dbReference type="InterPro" id="IPR027417">
    <property type="entry name" value="P-loop_NTPase"/>
</dbReference>
<evidence type="ECO:0000256" key="3">
    <source>
        <dbReference type="ARBA" id="ARBA00022840"/>
    </source>
</evidence>
<reference evidence="11 12" key="1">
    <citation type="submission" date="2016-11" db="EMBL/GenBank/DDBJ databases">
        <title>The macronuclear genome of Stentor coeruleus: a giant cell with tiny introns.</title>
        <authorList>
            <person name="Slabodnick M."/>
            <person name="Ruby J.G."/>
            <person name="Reiff S.B."/>
            <person name="Swart E.C."/>
            <person name="Gosai S."/>
            <person name="Prabakaran S."/>
            <person name="Witkowska E."/>
            <person name="Larue G.E."/>
            <person name="Fisher S."/>
            <person name="Freeman R.M."/>
            <person name="Gunawardena J."/>
            <person name="Chu W."/>
            <person name="Stover N.A."/>
            <person name="Gregory B.D."/>
            <person name="Nowacki M."/>
            <person name="Derisi J."/>
            <person name="Roy S.W."/>
            <person name="Marshall W.F."/>
            <person name="Sood P."/>
        </authorList>
    </citation>
    <scope>NUCLEOTIDE SEQUENCE [LARGE SCALE GENOMIC DNA]</scope>
    <source>
        <strain evidence="11">WM001</strain>
    </source>
</reference>
<dbReference type="EMBL" id="MPUH01000885">
    <property type="protein sequence ID" value="OMJ72629.1"/>
    <property type="molecule type" value="Genomic_DNA"/>
</dbReference>
<protein>
    <recommendedName>
        <fullName evidence="10">Kinesin motor domain-containing protein</fullName>
    </recommendedName>
</protein>
<keyword evidence="3" id="KW-0067">ATP-binding</keyword>
<evidence type="ECO:0000259" key="10">
    <source>
        <dbReference type="PROSITE" id="PS50067"/>
    </source>
</evidence>
<feature type="coiled-coil region" evidence="8">
    <location>
        <begin position="683"/>
        <end position="781"/>
    </location>
</feature>
<accession>A0A1R2B776</accession>
<evidence type="ECO:0000256" key="6">
    <source>
        <dbReference type="ARBA" id="ARBA00034488"/>
    </source>
</evidence>
<dbReference type="GO" id="GO:0005874">
    <property type="term" value="C:microtubule"/>
    <property type="evidence" value="ECO:0007669"/>
    <property type="project" value="UniProtKB-KW"/>
</dbReference>
<evidence type="ECO:0000256" key="4">
    <source>
        <dbReference type="ARBA" id="ARBA00023054"/>
    </source>
</evidence>
<feature type="coiled-coil region" evidence="8">
    <location>
        <begin position="180"/>
        <end position="214"/>
    </location>
</feature>
<evidence type="ECO:0000256" key="5">
    <source>
        <dbReference type="ARBA" id="ARBA00023175"/>
    </source>
</evidence>
<organism evidence="11 12">
    <name type="scientific">Stentor coeruleus</name>
    <dbReference type="NCBI Taxonomy" id="5963"/>
    <lineage>
        <taxon>Eukaryota</taxon>
        <taxon>Sar</taxon>
        <taxon>Alveolata</taxon>
        <taxon>Ciliophora</taxon>
        <taxon>Postciliodesmatophora</taxon>
        <taxon>Heterotrichea</taxon>
        <taxon>Heterotrichida</taxon>
        <taxon>Stentoridae</taxon>
        <taxon>Stentor</taxon>
    </lineage>
</organism>
<feature type="coiled-coil region" evidence="8">
    <location>
        <begin position="1615"/>
        <end position="1691"/>
    </location>
</feature>
<evidence type="ECO:0000256" key="8">
    <source>
        <dbReference type="SAM" id="Coils"/>
    </source>
</evidence>
<dbReference type="OrthoDB" id="2344771at2759"/>
<feature type="region of interest" description="Disordered" evidence="9">
    <location>
        <begin position="2045"/>
        <end position="2091"/>
    </location>
</feature>
<dbReference type="PANTHER" id="PTHR37739">
    <property type="entry name" value="KINESIN-LIKE PROTEIN KIN-12D"/>
    <property type="match status" value="1"/>
</dbReference>